<dbReference type="Proteomes" id="UP001190640">
    <property type="component" value="Chromosome 9"/>
</dbReference>
<feature type="compositionally biased region" description="Low complexity" evidence="10">
    <location>
        <begin position="709"/>
        <end position="724"/>
    </location>
</feature>
<dbReference type="PANTHER" id="PTHR32078:SF1">
    <property type="entry name" value="NUCLEAR PROTEIN MDM1"/>
    <property type="match status" value="1"/>
</dbReference>
<feature type="compositionally biased region" description="Basic and acidic residues" evidence="10">
    <location>
        <begin position="485"/>
        <end position="502"/>
    </location>
</feature>
<evidence type="ECO:0000313" key="11">
    <source>
        <dbReference type="Proteomes" id="UP001190640"/>
    </source>
</evidence>
<evidence type="ECO:0000256" key="7">
    <source>
        <dbReference type="ARBA" id="ARBA00023212"/>
    </source>
</evidence>
<dbReference type="CTD" id="56890"/>
<evidence type="ECO:0000256" key="1">
    <source>
        <dbReference type="ARBA" id="ARBA00004114"/>
    </source>
</evidence>
<evidence type="ECO:0000256" key="8">
    <source>
        <dbReference type="ARBA" id="ARBA00023242"/>
    </source>
</evidence>
<dbReference type="AlphaFoldDB" id="A0AA97JVQ0"/>
<feature type="region of interest" description="Disordered" evidence="10">
    <location>
        <begin position="698"/>
        <end position="740"/>
    </location>
</feature>
<feature type="compositionally biased region" description="Basic and acidic residues" evidence="10">
    <location>
        <begin position="579"/>
        <end position="594"/>
    </location>
</feature>
<comment type="similarity">
    <text evidence="3">Belongs to the MDM1 family.</text>
</comment>
<dbReference type="RefSeq" id="XP_054845423.1">
    <property type="nucleotide sequence ID" value="XM_054989448.1"/>
</dbReference>
<evidence type="ECO:0000313" key="12">
    <source>
        <dbReference type="RefSeq" id="XP_054845423.1"/>
    </source>
</evidence>
<dbReference type="GO" id="GO:0005874">
    <property type="term" value="C:microtubule"/>
    <property type="evidence" value="ECO:0007669"/>
    <property type="project" value="UniProtKB-KW"/>
</dbReference>
<evidence type="ECO:0000256" key="2">
    <source>
        <dbReference type="ARBA" id="ARBA00004123"/>
    </source>
</evidence>
<protein>
    <recommendedName>
        <fullName evidence="4">Nuclear protein MDM1</fullName>
    </recommendedName>
</protein>
<dbReference type="GO" id="GO:0046600">
    <property type="term" value="P:negative regulation of centriole replication"/>
    <property type="evidence" value="ECO:0007669"/>
    <property type="project" value="InterPro"/>
</dbReference>
<feature type="region of interest" description="Disordered" evidence="10">
    <location>
        <begin position="271"/>
        <end position="312"/>
    </location>
</feature>
<organism evidence="11 12">
    <name type="scientific">Eublepharis macularius</name>
    <name type="common">Leopard gecko</name>
    <name type="synonym">Cyrtodactylus macularius</name>
    <dbReference type="NCBI Taxonomy" id="481883"/>
    <lineage>
        <taxon>Eukaryota</taxon>
        <taxon>Metazoa</taxon>
        <taxon>Chordata</taxon>
        <taxon>Craniata</taxon>
        <taxon>Vertebrata</taxon>
        <taxon>Euteleostomi</taxon>
        <taxon>Lepidosauria</taxon>
        <taxon>Squamata</taxon>
        <taxon>Bifurcata</taxon>
        <taxon>Gekkota</taxon>
        <taxon>Eublepharidae</taxon>
        <taxon>Eublepharinae</taxon>
        <taxon>Eublepharis</taxon>
    </lineage>
</organism>
<evidence type="ECO:0000256" key="6">
    <source>
        <dbReference type="ARBA" id="ARBA00022701"/>
    </source>
</evidence>
<feature type="compositionally biased region" description="Low complexity" evidence="10">
    <location>
        <begin position="512"/>
        <end position="529"/>
    </location>
</feature>
<dbReference type="InterPro" id="IPR029136">
    <property type="entry name" value="MDM1"/>
</dbReference>
<evidence type="ECO:0000256" key="3">
    <source>
        <dbReference type="ARBA" id="ARBA00010494"/>
    </source>
</evidence>
<feature type="region of interest" description="Disordered" evidence="10">
    <location>
        <begin position="85"/>
        <end position="156"/>
    </location>
</feature>
<reference evidence="12" key="1">
    <citation type="submission" date="2025-08" db="UniProtKB">
        <authorList>
            <consortium name="RefSeq"/>
        </authorList>
    </citation>
    <scope>IDENTIFICATION</scope>
    <source>
        <tissue evidence="12">Blood</tissue>
    </source>
</reference>
<dbReference type="GO" id="GO:0008017">
    <property type="term" value="F:microtubule binding"/>
    <property type="evidence" value="ECO:0007669"/>
    <property type="project" value="InterPro"/>
</dbReference>
<feature type="region of interest" description="Disordered" evidence="10">
    <location>
        <begin position="468"/>
        <end position="594"/>
    </location>
</feature>
<evidence type="ECO:0000256" key="5">
    <source>
        <dbReference type="ARBA" id="ARBA00022490"/>
    </source>
</evidence>
<comment type="function">
    <text evidence="9">Microtubule-binding protein that negatively regulates centriole duplication. Binds to and stabilizes microtubules.</text>
</comment>
<keyword evidence="5" id="KW-0963">Cytoplasm</keyword>
<dbReference type="PANTHER" id="PTHR32078">
    <property type="entry name" value="NUCLEAR PROTEIN MDM1"/>
    <property type="match status" value="1"/>
</dbReference>
<dbReference type="Pfam" id="PF15501">
    <property type="entry name" value="MDM1"/>
    <property type="match status" value="1"/>
</dbReference>
<dbReference type="KEGG" id="emc:129336318"/>
<feature type="compositionally biased region" description="Basic and acidic residues" evidence="10">
    <location>
        <begin position="271"/>
        <end position="298"/>
    </location>
</feature>
<feature type="compositionally biased region" description="Polar residues" evidence="10">
    <location>
        <begin position="428"/>
        <end position="444"/>
    </location>
</feature>
<dbReference type="GeneID" id="129336318"/>
<keyword evidence="7" id="KW-0206">Cytoskeleton</keyword>
<proteinExistence type="inferred from homology"/>
<accession>A0AA97JVQ0</accession>
<feature type="region of interest" description="Disordered" evidence="10">
    <location>
        <begin position="424"/>
        <end position="453"/>
    </location>
</feature>
<feature type="compositionally biased region" description="Basic and acidic residues" evidence="10">
    <location>
        <begin position="100"/>
        <end position="126"/>
    </location>
</feature>
<evidence type="ECO:0000256" key="10">
    <source>
        <dbReference type="SAM" id="MobiDB-lite"/>
    </source>
</evidence>
<dbReference type="GO" id="GO:0060041">
    <property type="term" value="P:retina development in camera-type eye"/>
    <property type="evidence" value="ECO:0007669"/>
    <property type="project" value="TreeGrafter"/>
</dbReference>
<dbReference type="GO" id="GO:0005634">
    <property type="term" value="C:nucleus"/>
    <property type="evidence" value="ECO:0007669"/>
    <property type="project" value="UniProtKB-SubCell"/>
</dbReference>
<keyword evidence="8" id="KW-0539">Nucleus</keyword>
<comment type="subcellular location">
    <subcellularLocation>
        <location evidence="1">Cytoplasm</location>
        <location evidence="1">Cytoskeleton</location>
        <location evidence="1">Microtubule organizing center</location>
        <location evidence="1">Centrosome</location>
        <location evidence="1">Centriole</location>
    </subcellularLocation>
    <subcellularLocation>
        <location evidence="2">Nucleus</location>
    </subcellularLocation>
</comment>
<feature type="compositionally biased region" description="Basic and acidic residues" evidence="10">
    <location>
        <begin position="728"/>
        <end position="740"/>
    </location>
</feature>
<gene>
    <name evidence="12" type="primary">MDM1</name>
</gene>
<evidence type="ECO:0000256" key="4">
    <source>
        <dbReference type="ARBA" id="ARBA00013508"/>
    </source>
</evidence>
<sequence length="740" mass="83397">MTKGAAMPVRCKGVSEYRRNFKWRKADQSILCSPVHEQKCRWAGLRSDQLGIAREPNFISKRRVPYYSTQISKSFEWDRDNDYRAGKSSECEVPPPLELHTNHSKDDINKDDIKTPDAPRLPEKMDPSSAGSRPDPTDVLSENKKLPAKPSVNENGMLAPTEKASEKTGLNRVLQRKAGMNILRSSSFPRSSEYQRQFVWKTPPKISPVLAADQFLHRTSNAIPPYKISANIPETEYERRFKASPPMKELRETCSEKKECPIYNTVELSAGEKKEKKSLSKTPEDPPKEDQSETEQKQQHKQRNKPPCLHRSFRKMNTEYRSKFLSPAQYIYKDGAWLRIRRNVFGQGSRNTLNYKWYMEVKELREKAESYRQRIQGTHFSRDHLNQILSDNNRLWDLSSDSSSEEAISNNVRALDLAGVSEKKISTGPKTSPQPELSEQFTKSNTEKLGLSDAATVPVKRRLVWGEPGSAEKLDNPPLEEGEEKENKQESEDFEKGSDKDGNTNNQQEGNVSLVSSSGDRSDSSVSSRKGGRLSTPQLRILGGAQRTHHDLTTPATGGAVLVSPPKVKPLSSVQMKEGSSEKQVSRDDTTRKFNRDEVEATILSPSSAAGLKTQDLLPLRKDQLLGLDLSGIRTPPTTMHSEHAPIVPALKPAKDSASSYWSPSCRIQGTLRDPEFQHNGNVASPKKSWLQLPLQERNYNDEDDDRLSQLSARSAASSSLASQVLERAQRRKENFWGKM</sequence>
<dbReference type="GO" id="GO:0005814">
    <property type="term" value="C:centriole"/>
    <property type="evidence" value="ECO:0007669"/>
    <property type="project" value="UniProtKB-SubCell"/>
</dbReference>
<evidence type="ECO:0000256" key="9">
    <source>
        <dbReference type="ARBA" id="ARBA00045771"/>
    </source>
</evidence>
<keyword evidence="11" id="KW-1185">Reference proteome</keyword>
<name>A0AA97JVQ0_EUBMA</name>
<keyword evidence="6" id="KW-0493">Microtubule</keyword>